<accession>A0ABU8EZI6</accession>
<keyword evidence="2" id="KW-0808">Transferase</keyword>
<name>A0ABU8EZI6_9BACI</name>
<dbReference type="PANTHER" id="PTHR41283">
    <property type="entry name" value="AMINOGLYCOSIDE PHOSPHOTRANSFERASE"/>
    <property type="match status" value="1"/>
</dbReference>
<proteinExistence type="predicted"/>
<organism evidence="2 3">
    <name type="scientific">Psychrobacillus mangrovi</name>
    <dbReference type="NCBI Taxonomy" id="3117745"/>
    <lineage>
        <taxon>Bacteria</taxon>
        <taxon>Bacillati</taxon>
        <taxon>Bacillota</taxon>
        <taxon>Bacilli</taxon>
        <taxon>Bacillales</taxon>
        <taxon>Bacillaceae</taxon>
        <taxon>Psychrobacillus</taxon>
    </lineage>
</organism>
<evidence type="ECO:0000313" key="3">
    <source>
        <dbReference type="Proteomes" id="UP001364890"/>
    </source>
</evidence>
<feature type="domain" description="Aminoglycoside phosphotransferase" evidence="1">
    <location>
        <begin position="19"/>
        <end position="219"/>
    </location>
</feature>
<dbReference type="Pfam" id="PF01636">
    <property type="entry name" value="APH"/>
    <property type="match status" value="1"/>
</dbReference>
<dbReference type="InterPro" id="IPR002575">
    <property type="entry name" value="Aminoglycoside_PTrfase"/>
</dbReference>
<dbReference type="Gene3D" id="3.90.1200.10">
    <property type="match status" value="1"/>
</dbReference>
<dbReference type="SUPFAM" id="SSF56112">
    <property type="entry name" value="Protein kinase-like (PK-like)"/>
    <property type="match status" value="1"/>
</dbReference>
<sequence>MFKKDIPLLEKCTSFKKMDEGFSEDEKWCVDEIYLLRISPNIDLKKLEMQKELINAVHVIDSHIPFVHEVGVYKDKSYMILDYINGENGEVVLPNKSEVTQYEIGVQVGGTLKNMHSIPAPLDYPSWEETWNTRIENHAQLFEDIVRRNPSYQCILSFILENLHLLRNRPSNVQHYDFHPGNILIDEDRFTGLIDMQKIRYADPINEFYKMEYFNVQLSKPYACGVVDGYHNQEEIPSSFWELHKLYAAMHIVFAEVWGHEVAINQLEKFQGYTRFTLEQFDNFKLDVPKWYTKPSYILP</sequence>
<evidence type="ECO:0000313" key="2">
    <source>
        <dbReference type="EMBL" id="MEI4768168.1"/>
    </source>
</evidence>
<comment type="caution">
    <text evidence="2">The sequence shown here is derived from an EMBL/GenBank/DDBJ whole genome shotgun (WGS) entry which is preliminary data.</text>
</comment>
<dbReference type="EC" id="2.7.1.-" evidence="2"/>
<evidence type="ECO:0000259" key="1">
    <source>
        <dbReference type="Pfam" id="PF01636"/>
    </source>
</evidence>
<dbReference type="Proteomes" id="UP001364890">
    <property type="component" value="Unassembled WGS sequence"/>
</dbReference>
<dbReference type="RefSeq" id="WP_336495725.1">
    <property type="nucleotide sequence ID" value="NZ_JBAWSY010000001.1"/>
</dbReference>
<protein>
    <submittedName>
        <fullName evidence="2">Aminoglycoside phosphotransferase family protein</fullName>
        <ecNumber evidence="2">2.7.1.-</ecNumber>
    </submittedName>
</protein>
<dbReference type="EMBL" id="JBAWSY010000001">
    <property type="protein sequence ID" value="MEI4768168.1"/>
    <property type="molecule type" value="Genomic_DNA"/>
</dbReference>
<gene>
    <name evidence="2" type="ORF">WAX74_00660</name>
</gene>
<reference evidence="2 3" key="1">
    <citation type="submission" date="2024-01" db="EMBL/GenBank/DDBJ databases">
        <title>Seven novel Bacillus-like species.</title>
        <authorList>
            <person name="Liu G."/>
        </authorList>
    </citation>
    <scope>NUCLEOTIDE SEQUENCE [LARGE SCALE GENOMIC DNA]</scope>
    <source>
        <strain evidence="2 3">FJAT-51614</strain>
    </source>
</reference>
<dbReference type="InterPro" id="IPR011009">
    <property type="entry name" value="Kinase-like_dom_sf"/>
</dbReference>
<dbReference type="PANTHER" id="PTHR41283:SF1">
    <property type="entry name" value="AMINOGLYCOSIDE PHOSPHOTRANSFERASE DOMAIN-CONTAINING PROTEIN"/>
    <property type="match status" value="1"/>
</dbReference>
<keyword evidence="3" id="KW-1185">Reference proteome</keyword>
<dbReference type="GO" id="GO:0016740">
    <property type="term" value="F:transferase activity"/>
    <property type="evidence" value="ECO:0007669"/>
    <property type="project" value="UniProtKB-KW"/>
</dbReference>